<dbReference type="PROSITE" id="PS00678">
    <property type="entry name" value="WD_REPEATS_1"/>
    <property type="match status" value="1"/>
</dbReference>
<dbReference type="Gene3D" id="1.20.1280.50">
    <property type="match status" value="1"/>
</dbReference>
<gene>
    <name evidence="5" type="ORF">NDU88_008919</name>
</gene>
<dbReference type="PROSITE" id="PS50082">
    <property type="entry name" value="WD_REPEATS_2"/>
    <property type="match status" value="4"/>
</dbReference>
<evidence type="ECO:0000256" key="4">
    <source>
        <dbReference type="SAM" id="MobiDB-lite"/>
    </source>
</evidence>
<dbReference type="CDD" id="cd00200">
    <property type="entry name" value="WD40"/>
    <property type="match status" value="1"/>
</dbReference>
<reference evidence="5" key="1">
    <citation type="journal article" date="2022" name="bioRxiv">
        <title>Sequencing and chromosome-scale assembly of the giantPleurodeles waltlgenome.</title>
        <authorList>
            <person name="Brown T."/>
            <person name="Elewa A."/>
            <person name="Iarovenko S."/>
            <person name="Subramanian E."/>
            <person name="Araus A.J."/>
            <person name="Petzold A."/>
            <person name="Susuki M."/>
            <person name="Suzuki K.-i.T."/>
            <person name="Hayashi T."/>
            <person name="Toyoda A."/>
            <person name="Oliveira C."/>
            <person name="Osipova E."/>
            <person name="Leigh N.D."/>
            <person name="Simon A."/>
            <person name="Yun M.H."/>
        </authorList>
    </citation>
    <scope>NUCLEOTIDE SEQUENCE</scope>
    <source>
        <strain evidence="5">20211129_DDA</strain>
        <tissue evidence="5">Liver</tissue>
    </source>
</reference>
<dbReference type="CDD" id="cd22136">
    <property type="entry name" value="F-box_FBXW10"/>
    <property type="match status" value="1"/>
</dbReference>
<dbReference type="Pfam" id="PF00400">
    <property type="entry name" value="WD40"/>
    <property type="match status" value="4"/>
</dbReference>
<keyword evidence="2" id="KW-0677">Repeat</keyword>
<feature type="region of interest" description="Disordered" evidence="4">
    <location>
        <begin position="765"/>
        <end position="794"/>
    </location>
</feature>
<comment type="caution">
    <text evidence="5">The sequence shown here is derived from an EMBL/GenBank/DDBJ whole genome shotgun (WGS) entry which is preliminary data.</text>
</comment>
<feature type="repeat" description="WD" evidence="3">
    <location>
        <begin position="466"/>
        <end position="507"/>
    </location>
</feature>
<dbReference type="PROSITE" id="PS50294">
    <property type="entry name" value="WD_REPEATS_REGION"/>
    <property type="match status" value="2"/>
</dbReference>
<protein>
    <recommendedName>
        <fullName evidence="7">CMT1A duplicated region transcript 1 protein</fullName>
    </recommendedName>
</protein>
<organism evidence="5 6">
    <name type="scientific">Pleurodeles waltl</name>
    <name type="common">Iberian ribbed newt</name>
    <dbReference type="NCBI Taxonomy" id="8319"/>
    <lineage>
        <taxon>Eukaryota</taxon>
        <taxon>Metazoa</taxon>
        <taxon>Chordata</taxon>
        <taxon>Craniata</taxon>
        <taxon>Vertebrata</taxon>
        <taxon>Euteleostomi</taxon>
        <taxon>Amphibia</taxon>
        <taxon>Batrachia</taxon>
        <taxon>Caudata</taxon>
        <taxon>Salamandroidea</taxon>
        <taxon>Salamandridae</taxon>
        <taxon>Pleurodelinae</taxon>
        <taxon>Pleurodeles</taxon>
    </lineage>
</organism>
<dbReference type="EMBL" id="JANPWB010000011">
    <property type="protein sequence ID" value="KAJ1130568.1"/>
    <property type="molecule type" value="Genomic_DNA"/>
</dbReference>
<accession>A0AAV7PQQ6</accession>
<dbReference type="InterPro" id="IPR051075">
    <property type="entry name" value="SCF_subunit_WD-repeat"/>
</dbReference>
<dbReference type="InterPro" id="IPR015943">
    <property type="entry name" value="WD40/YVTN_repeat-like_dom_sf"/>
</dbReference>
<evidence type="ECO:0000256" key="3">
    <source>
        <dbReference type="PROSITE-ProRule" id="PRU00221"/>
    </source>
</evidence>
<sequence>MESLEFRLDAAPDLRCRSDVSRVSVCQSCETCVLSSRAALTREWLLRAGEASRRRFAAGLVRRLDSADLLAYAEKLLQPTLGKDFTYSRSRINPSLLGDAGSASSDRALDRGRLERFMSETWDWFRTCSYWTKANYVLLVLRLCDPDMLYMLANLVRVLLARKVHHSSAKVSEIRTREDDNVSIPESHYTYRTDDHPELEMLVQACPEYQEISSDTIFEHFKSLIPEDNPYPIEEIRASGISRSQQDHFWSSQQEPLMVDDKAPGPSTISLDDPALMLVPTSFQSSSGVSKHKDFIRCLPVHLSKSILGILDVKSLLNCLKVSLHWRYLAEEVRKDKVVQSSVQDEAMILQGTSPKGVSACYAKVREVPVPKLAEDGDTILKIENLPLARLKDDLEAAYTGLETETISMEERNVFCGSYNVMVLTDQEDLSRVIHYDGGKMVASGSADRKVRLYDISLMKEVLPVIHGHAGSIRAVVICEQRGFVVSGSYDLSIRKWDYHTGECLRFFRGHTGTVTCLDLKENRLTSGARDCQVKVWNVETGKCLMTFKHKDPISAVKLHNDFIVSGCEKGLVKVWHVPSAQLIKTLSGHKGAIKCLSFDLWHLVSGSADGYVLAWSMMGKHRKQLMSFRHPKEVLCLELLYLRVITGCADGKIRVFNLLSGDCLRVVRVNSKADPVASFCIQGNRIVLNALSSVLIFQFEEVQWDYSIAAERVDVPKEKDKYKRAPFRVQSYAYVRAQRMKRVGSSNRKLYLQTDEDLEDGASRLSHHARSLSARSMKTAQERQLESQKPASWPQIQSFRRSSAYIDLQPEFYKKPPSAKKPGNGNAECNSRMSTAHLKLKVDSDGDSGCSTFRPKSALLLSEEAALKRMQQRGPHNPLSPDHILLTVSTLHHCRGPDQVGSNMEHNAAVRDAWGMPLIFQHYTRELSKAKSVDQKKMDQLAKLKPTCATLGLQTVGTPFEIKTFSLNLKHSFHGSDVPSSIPMPTLLRSRSCCSYREPNLVTIRQKRPASTGEGCVRPAGDPPNTGPVQPVRMVMGVSRKDLPAKRERPDTFVPANPFRENCGFKLLTVKQLREYQDEKASEYLKSQCKILASDEKKSKKAWLMKVKGLPLEEFLNECKVAAPELGTNVFI</sequence>
<evidence type="ECO:0008006" key="7">
    <source>
        <dbReference type="Google" id="ProtNLM"/>
    </source>
</evidence>
<dbReference type="InterPro" id="IPR019775">
    <property type="entry name" value="WD40_repeat_CS"/>
</dbReference>
<evidence type="ECO:0000313" key="6">
    <source>
        <dbReference type="Proteomes" id="UP001066276"/>
    </source>
</evidence>
<keyword evidence="6" id="KW-1185">Reference proteome</keyword>
<dbReference type="PANTHER" id="PTHR19872">
    <property type="entry name" value="UBIQUITIN LIGASE SPECIFICITY FACTOR/HREP PROTEIN"/>
    <property type="match status" value="1"/>
</dbReference>
<dbReference type="SMART" id="SM00320">
    <property type="entry name" value="WD40"/>
    <property type="match status" value="6"/>
</dbReference>
<proteinExistence type="predicted"/>
<dbReference type="PANTHER" id="PTHR19872:SF7">
    <property type="entry name" value="F-BOX AND WD REPEAT DOMAIN CONTAINING PROTEIN 10B-RELATED"/>
    <property type="match status" value="1"/>
</dbReference>
<feature type="region of interest" description="Disordered" evidence="4">
    <location>
        <begin position="1010"/>
        <end position="1032"/>
    </location>
</feature>
<evidence type="ECO:0000256" key="1">
    <source>
        <dbReference type="ARBA" id="ARBA00022574"/>
    </source>
</evidence>
<feature type="repeat" description="WD" evidence="3">
    <location>
        <begin position="508"/>
        <end position="547"/>
    </location>
</feature>
<dbReference type="SUPFAM" id="SSF50978">
    <property type="entry name" value="WD40 repeat-like"/>
    <property type="match status" value="1"/>
</dbReference>
<dbReference type="Gene3D" id="2.130.10.10">
    <property type="entry name" value="YVTN repeat-like/Quinoprotein amine dehydrogenase"/>
    <property type="match status" value="1"/>
</dbReference>
<evidence type="ECO:0000256" key="2">
    <source>
        <dbReference type="ARBA" id="ARBA00022737"/>
    </source>
</evidence>
<dbReference type="SUPFAM" id="SSF81383">
    <property type="entry name" value="F-box domain"/>
    <property type="match status" value="1"/>
</dbReference>
<dbReference type="InterPro" id="IPR036322">
    <property type="entry name" value="WD40_repeat_dom_sf"/>
</dbReference>
<dbReference type="InterPro" id="IPR001680">
    <property type="entry name" value="WD40_rpt"/>
</dbReference>
<feature type="repeat" description="WD" evidence="3">
    <location>
        <begin position="587"/>
        <end position="618"/>
    </location>
</feature>
<keyword evidence="1 3" id="KW-0853">WD repeat</keyword>
<evidence type="ECO:0000313" key="5">
    <source>
        <dbReference type="EMBL" id="KAJ1130568.1"/>
    </source>
</evidence>
<name>A0AAV7PQQ6_PLEWA</name>
<dbReference type="Proteomes" id="UP001066276">
    <property type="component" value="Chromosome 7"/>
</dbReference>
<feature type="repeat" description="WD" evidence="3">
    <location>
        <begin position="547"/>
        <end position="586"/>
    </location>
</feature>
<dbReference type="InterPro" id="IPR036047">
    <property type="entry name" value="F-box-like_dom_sf"/>
</dbReference>
<dbReference type="AlphaFoldDB" id="A0AAV7PQQ6"/>